<reference evidence="2" key="1">
    <citation type="submission" date="2024-07" db="EMBL/GenBank/DDBJ databases">
        <title>Two chromosome-level genome assemblies of Korean endemic species Abeliophyllum distichum and Forsythia ovata (Oleaceae).</title>
        <authorList>
            <person name="Jang H."/>
        </authorList>
    </citation>
    <scope>NUCLEOTIDE SEQUENCE [LARGE SCALE GENOMIC DNA]</scope>
</reference>
<gene>
    <name evidence="1" type="ORF">Adt_07513</name>
</gene>
<sequence>MLSSKGLVLATSMAVSAGTVILFDLLREKYFPPTQLQDSPPTKQVLKSCLSSGSLKMEKNKKKKKKRVKFVDDVKDSRGNSELYRKKHRKSLKSHVSYCGNEILEFHGMPANRVALYSGILKDRVQKIEYSY</sequence>
<dbReference type="PANTHER" id="PTHR33564">
    <property type="entry name" value="TRANSMEMBRANE PROTEIN"/>
    <property type="match status" value="1"/>
</dbReference>
<dbReference type="PANTHER" id="PTHR33564:SF11">
    <property type="entry name" value="OS06G0604600 PROTEIN"/>
    <property type="match status" value="1"/>
</dbReference>
<evidence type="ECO:0000313" key="2">
    <source>
        <dbReference type="Proteomes" id="UP001604336"/>
    </source>
</evidence>
<comment type="caution">
    <text evidence="1">The sequence shown here is derived from an EMBL/GenBank/DDBJ whole genome shotgun (WGS) entry which is preliminary data.</text>
</comment>
<evidence type="ECO:0000313" key="1">
    <source>
        <dbReference type="EMBL" id="KAL2534162.1"/>
    </source>
</evidence>
<dbReference type="EMBL" id="JBFOLK010000002">
    <property type="protein sequence ID" value="KAL2534162.1"/>
    <property type="molecule type" value="Genomic_DNA"/>
</dbReference>
<dbReference type="Proteomes" id="UP001604336">
    <property type="component" value="Unassembled WGS sequence"/>
</dbReference>
<dbReference type="AlphaFoldDB" id="A0ABD1V9Z3"/>
<accession>A0ABD1V9Z3</accession>
<organism evidence="1 2">
    <name type="scientific">Abeliophyllum distichum</name>
    <dbReference type="NCBI Taxonomy" id="126358"/>
    <lineage>
        <taxon>Eukaryota</taxon>
        <taxon>Viridiplantae</taxon>
        <taxon>Streptophyta</taxon>
        <taxon>Embryophyta</taxon>
        <taxon>Tracheophyta</taxon>
        <taxon>Spermatophyta</taxon>
        <taxon>Magnoliopsida</taxon>
        <taxon>eudicotyledons</taxon>
        <taxon>Gunneridae</taxon>
        <taxon>Pentapetalae</taxon>
        <taxon>asterids</taxon>
        <taxon>lamiids</taxon>
        <taxon>Lamiales</taxon>
        <taxon>Oleaceae</taxon>
        <taxon>Forsythieae</taxon>
        <taxon>Abeliophyllum</taxon>
    </lineage>
</organism>
<keyword evidence="2" id="KW-1185">Reference proteome</keyword>
<proteinExistence type="predicted"/>
<name>A0ABD1V9Z3_9LAMI</name>
<protein>
    <submittedName>
        <fullName evidence="1">Uncharacterized protein</fullName>
    </submittedName>
</protein>